<keyword evidence="2" id="KW-1185">Reference proteome</keyword>
<evidence type="ECO:0000313" key="2">
    <source>
        <dbReference type="Proteomes" id="UP000886501"/>
    </source>
</evidence>
<evidence type="ECO:0000313" key="1">
    <source>
        <dbReference type="EMBL" id="KAF9646876.1"/>
    </source>
</evidence>
<gene>
    <name evidence="1" type="ORF">BDM02DRAFT_2865890</name>
</gene>
<reference evidence="1" key="1">
    <citation type="submission" date="2019-10" db="EMBL/GenBank/DDBJ databases">
        <authorList>
            <consortium name="DOE Joint Genome Institute"/>
            <person name="Kuo A."/>
            <person name="Miyauchi S."/>
            <person name="Kiss E."/>
            <person name="Drula E."/>
            <person name="Kohler A."/>
            <person name="Sanchez-Garcia M."/>
            <person name="Andreopoulos B."/>
            <person name="Barry K.W."/>
            <person name="Bonito G."/>
            <person name="Buee M."/>
            <person name="Carver A."/>
            <person name="Chen C."/>
            <person name="Cichocki N."/>
            <person name="Clum A."/>
            <person name="Culley D."/>
            <person name="Crous P.W."/>
            <person name="Fauchery L."/>
            <person name="Girlanda M."/>
            <person name="Hayes R."/>
            <person name="Keri Z."/>
            <person name="Labutti K."/>
            <person name="Lipzen A."/>
            <person name="Lombard V."/>
            <person name="Magnuson J."/>
            <person name="Maillard F."/>
            <person name="Morin E."/>
            <person name="Murat C."/>
            <person name="Nolan M."/>
            <person name="Ohm R."/>
            <person name="Pangilinan J."/>
            <person name="Pereira M."/>
            <person name="Perotto S."/>
            <person name="Peter M."/>
            <person name="Riley R."/>
            <person name="Sitrit Y."/>
            <person name="Stielow B."/>
            <person name="Szollosi G."/>
            <person name="Zifcakova L."/>
            <person name="Stursova M."/>
            <person name="Spatafora J.W."/>
            <person name="Tedersoo L."/>
            <person name="Vaario L.-M."/>
            <person name="Yamada A."/>
            <person name="Yan M."/>
            <person name="Wang P."/>
            <person name="Xu J."/>
            <person name="Bruns T."/>
            <person name="Baldrian P."/>
            <person name="Vilgalys R."/>
            <person name="Henrissat B."/>
            <person name="Grigoriev I.V."/>
            <person name="Hibbett D."/>
            <person name="Nagy L.G."/>
            <person name="Martin F.M."/>
        </authorList>
    </citation>
    <scope>NUCLEOTIDE SEQUENCE</scope>
    <source>
        <strain evidence="1">P2</strain>
    </source>
</reference>
<sequence>MDALVSHHYQDHSRPGSSSSNASLTMDHMAYQPPSQTSLGFQPHYPPQRQPSQRRPSPTSSLQISTTSVSQEQDADEQTAHPSRMQPQFPLPQAQSQQSGPSTESASVKSAFSAMTFTRPLTHREQELLAHLDRLKFFLATAPSRWNTDEPDESDPSSIPVGHPSSTHPALNRFLLPNQEYVSCVLWGGLYHITGTDIVRALVFRFEAFGRPVRNMKKFEEGVFSDLRNLKPGTDACLEEPKVWSLRLVFWPFPDCNQSPFLDLLFKYQCIRTQKKQKVFYWFSVPHDRLFLDALERDLKREKMGLEPTTVIGGEPALSFTYDPKRSLYEQFCKAQGGYEGEGELEAAVRRADELAAEDGNSDNSSSADEGAGQKSLSAVHSNPTFHSMFSLFEGSPTYKQRRKKTAKNKTGMDVDRANSMDEYTSTQLRDTTRMSAADLFMAQARARSVATRPGPAPPQQDYPQRGRLESRNTFPAPHSHYGYSGVAPQFFRNHSATLPSEWPYMDHAPSSEVPAHAPADVARTKVFVCPLFSCGRMYKRMEHLKRHVRSHTMERPFQCPRCNKKFSRQDNLNQHLRIHMRMDAEGVTGTTAGYMAAMGEDESAHADVEDLDELEGVDGGLLNIGVCEVEIEGTVHEVEGDEEGLITTNPAGYVAEPNGIHPMVGQDVYYPGSASDQHFPMTSSPEPSPFSDLSGGGNWMTRASPSPAFSTQSMPSPHQRVLHMSQPPSYNQIGEYVTSMSAPSHKATFDHNAIYPGQLIPSSGPGPIRRHRSVTPSLARYGESIRRPYSAAMTDQPAHGNRSYHPYAVSSHSGSAQSSPGTYNVPLDYNTSMTGSLPSHLSRSSSTSRPGSSHLPDQMNQMLHLDSMDTGYTGESTGGMYRSDSPASYTSGTYSHNGGSTDGHQMYSMQPQYAGHVDSYYPPHAQTVPL</sequence>
<accession>A0ACB6ZCJ7</accession>
<dbReference type="Proteomes" id="UP000886501">
    <property type="component" value="Unassembled WGS sequence"/>
</dbReference>
<proteinExistence type="predicted"/>
<reference evidence="1" key="2">
    <citation type="journal article" date="2020" name="Nat. Commun.">
        <title>Large-scale genome sequencing of mycorrhizal fungi provides insights into the early evolution of symbiotic traits.</title>
        <authorList>
            <person name="Miyauchi S."/>
            <person name="Kiss E."/>
            <person name="Kuo A."/>
            <person name="Drula E."/>
            <person name="Kohler A."/>
            <person name="Sanchez-Garcia M."/>
            <person name="Morin E."/>
            <person name="Andreopoulos B."/>
            <person name="Barry K.W."/>
            <person name="Bonito G."/>
            <person name="Buee M."/>
            <person name="Carver A."/>
            <person name="Chen C."/>
            <person name="Cichocki N."/>
            <person name="Clum A."/>
            <person name="Culley D."/>
            <person name="Crous P.W."/>
            <person name="Fauchery L."/>
            <person name="Girlanda M."/>
            <person name="Hayes R.D."/>
            <person name="Keri Z."/>
            <person name="LaButti K."/>
            <person name="Lipzen A."/>
            <person name="Lombard V."/>
            <person name="Magnuson J."/>
            <person name="Maillard F."/>
            <person name="Murat C."/>
            <person name="Nolan M."/>
            <person name="Ohm R.A."/>
            <person name="Pangilinan J."/>
            <person name="Pereira M.F."/>
            <person name="Perotto S."/>
            <person name="Peter M."/>
            <person name="Pfister S."/>
            <person name="Riley R."/>
            <person name="Sitrit Y."/>
            <person name="Stielow J.B."/>
            <person name="Szollosi G."/>
            <person name="Zifcakova L."/>
            <person name="Stursova M."/>
            <person name="Spatafora J.W."/>
            <person name="Tedersoo L."/>
            <person name="Vaario L.M."/>
            <person name="Yamada A."/>
            <person name="Yan M."/>
            <person name="Wang P."/>
            <person name="Xu J."/>
            <person name="Bruns T."/>
            <person name="Baldrian P."/>
            <person name="Vilgalys R."/>
            <person name="Dunand C."/>
            <person name="Henrissat B."/>
            <person name="Grigoriev I.V."/>
            <person name="Hibbett D."/>
            <person name="Nagy L.G."/>
            <person name="Martin F.M."/>
        </authorList>
    </citation>
    <scope>NUCLEOTIDE SEQUENCE</scope>
    <source>
        <strain evidence="1">P2</strain>
    </source>
</reference>
<organism evidence="1 2">
    <name type="scientific">Thelephora ganbajun</name>
    <name type="common">Ganba fungus</name>
    <dbReference type="NCBI Taxonomy" id="370292"/>
    <lineage>
        <taxon>Eukaryota</taxon>
        <taxon>Fungi</taxon>
        <taxon>Dikarya</taxon>
        <taxon>Basidiomycota</taxon>
        <taxon>Agaricomycotina</taxon>
        <taxon>Agaricomycetes</taxon>
        <taxon>Thelephorales</taxon>
        <taxon>Thelephoraceae</taxon>
        <taxon>Thelephora</taxon>
    </lineage>
</organism>
<protein>
    <submittedName>
        <fullName evidence="1">STE-domain-containing protein</fullName>
    </submittedName>
</protein>
<comment type="caution">
    <text evidence="1">The sequence shown here is derived from an EMBL/GenBank/DDBJ whole genome shotgun (WGS) entry which is preliminary data.</text>
</comment>
<name>A0ACB6ZCJ7_THEGA</name>
<dbReference type="EMBL" id="MU118046">
    <property type="protein sequence ID" value="KAF9646876.1"/>
    <property type="molecule type" value="Genomic_DNA"/>
</dbReference>